<gene>
    <name evidence="2" type="ORF">GA0074695_2747</name>
</gene>
<keyword evidence="1" id="KW-0812">Transmembrane</keyword>
<accession>A0A1C4WU18</accession>
<keyword evidence="3" id="KW-1185">Reference proteome</keyword>
<evidence type="ECO:0000313" key="2">
    <source>
        <dbReference type="EMBL" id="SCE99633.1"/>
    </source>
</evidence>
<keyword evidence="1" id="KW-0472">Membrane</keyword>
<reference evidence="3" key="1">
    <citation type="submission" date="2016-06" db="EMBL/GenBank/DDBJ databases">
        <authorList>
            <person name="Varghese N."/>
            <person name="Submissions Spin"/>
        </authorList>
    </citation>
    <scope>NUCLEOTIDE SEQUENCE [LARGE SCALE GENOMIC DNA]</scope>
    <source>
        <strain evidence="3">DSM 43909</strain>
    </source>
</reference>
<protein>
    <submittedName>
        <fullName evidence="2">Uncharacterized protein</fullName>
    </submittedName>
</protein>
<evidence type="ECO:0000256" key="1">
    <source>
        <dbReference type="SAM" id="Phobius"/>
    </source>
</evidence>
<dbReference type="Proteomes" id="UP000198242">
    <property type="component" value="Chromosome I"/>
</dbReference>
<sequence>MDRPPLLRTIVVAQLALIVAFVAVGALWLGRMAAAEVGPAEMRTGAYDPKDVVPLGMHGWNPFMWLYGITSLLYLAGLAIPLLVLYSAALLAKERHELPRRLRVLLLIGIIGGVVVTALRFTPAGADMQAWWLD</sequence>
<name>A0A1C4WU18_MICVI</name>
<proteinExistence type="predicted"/>
<organism evidence="2 3">
    <name type="scientific">Micromonospora viridifaciens</name>
    <dbReference type="NCBI Taxonomy" id="1881"/>
    <lineage>
        <taxon>Bacteria</taxon>
        <taxon>Bacillati</taxon>
        <taxon>Actinomycetota</taxon>
        <taxon>Actinomycetes</taxon>
        <taxon>Micromonosporales</taxon>
        <taxon>Micromonosporaceae</taxon>
        <taxon>Micromonospora</taxon>
    </lineage>
</organism>
<feature type="transmembrane region" description="Helical" evidence="1">
    <location>
        <begin position="64"/>
        <end position="92"/>
    </location>
</feature>
<feature type="transmembrane region" description="Helical" evidence="1">
    <location>
        <begin position="104"/>
        <end position="122"/>
    </location>
</feature>
<keyword evidence="1" id="KW-1133">Transmembrane helix</keyword>
<feature type="transmembrane region" description="Helical" evidence="1">
    <location>
        <begin position="7"/>
        <end position="29"/>
    </location>
</feature>
<evidence type="ECO:0000313" key="3">
    <source>
        <dbReference type="Proteomes" id="UP000198242"/>
    </source>
</evidence>
<dbReference type="EMBL" id="LT607411">
    <property type="protein sequence ID" value="SCE99633.1"/>
    <property type="molecule type" value="Genomic_DNA"/>
</dbReference>
<dbReference type="AlphaFoldDB" id="A0A1C4WU18"/>